<evidence type="ECO:0000313" key="10">
    <source>
        <dbReference type="EMBL" id="QGX98156.1"/>
    </source>
</evidence>
<name>A0A6I6IS77_9RHOB</name>
<dbReference type="Proteomes" id="UP000428330">
    <property type="component" value="Chromosome"/>
</dbReference>
<comment type="pathway">
    <text evidence="1 7">Cell wall biogenesis; peptidoglycan biosynthesis.</text>
</comment>
<keyword evidence="8" id="KW-0732">Signal</keyword>
<dbReference type="GO" id="GO:0071555">
    <property type="term" value="P:cell wall organization"/>
    <property type="evidence" value="ECO:0007669"/>
    <property type="project" value="UniProtKB-UniRule"/>
</dbReference>
<dbReference type="EMBL" id="CP034348">
    <property type="protein sequence ID" value="QGX98156.1"/>
    <property type="molecule type" value="Genomic_DNA"/>
</dbReference>
<keyword evidence="4 7" id="KW-0133">Cell shape</keyword>
<evidence type="ECO:0000256" key="6">
    <source>
        <dbReference type="ARBA" id="ARBA00023316"/>
    </source>
</evidence>
<dbReference type="AlphaFoldDB" id="A0A6I6IS77"/>
<keyword evidence="3" id="KW-0808">Transferase</keyword>
<protein>
    <submittedName>
        <fullName evidence="10">Murein L,D-transpeptidase</fullName>
    </submittedName>
</protein>
<reference evidence="11" key="1">
    <citation type="submission" date="2018-12" db="EMBL/GenBank/DDBJ databases">
        <title>Complete genome sequence of Roseovarius sp. MME-070.</title>
        <authorList>
            <person name="Nam Y.-D."/>
            <person name="Kang J."/>
            <person name="Chung W.-H."/>
            <person name="Park Y.S."/>
        </authorList>
    </citation>
    <scope>NUCLEOTIDE SEQUENCE [LARGE SCALE GENOMIC DNA]</scope>
    <source>
        <strain evidence="11">MME-070</strain>
    </source>
</reference>
<evidence type="ECO:0000313" key="11">
    <source>
        <dbReference type="Proteomes" id="UP000428330"/>
    </source>
</evidence>
<dbReference type="Pfam" id="PF01471">
    <property type="entry name" value="PG_binding_1"/>
    <property type="match status" value="1"/>
</dbReference>
<accession>A0A6I6IS77</accession>
<dbReference type="GO" id="GO:0009252">
    <property type="term" value="P:peptidoglycan biosynthetic process"/>
    <property type="evidence" value="ECO:0007669"/>
    <property type="project" value="UniProtKB-UniPathway"/>
</dbReference>
<dbReference type="GO" id="GO:0004180">
    <property type="term" value="F:carboxypeptidase activity"/>
    <property type="evidence" value="ECO:0007669"/>
    <property type="project" value="UniProtKB-ARBA"/>
</dbReference>
<dbReference type="CDD" id="cd16913">
    <property type="entry name" value="YkuD_like"/>
    <property type="match status" value="1"/>
</dbReference>
<dbReference type="InterPro" id="IPR002477">
    <property type="entry name" value="Peptidoglycan-bd-like"/>
</dbReference>
<dbReference type="InterPro" id="IPR045380">
    <property type="entry name" value="LD_TPept_scaffold_dom"/>
</dbReference>
<evidence type="ECO:0000256" key="5">
    <source>
        <dbReference type="ARBA" id="ARBA00022984"/>
    </source>
</evidence>
<dbReference type="InterPro" id="IPR036366">
    <property type="entry name" value="PGBDSf"/>
</dbReference>
<dbReference type="InterPro" id="IPR052905">
    <property type="entry name" value="LD-transpeptidase_YkuD-like"/>
</dbReference>
<dbReference type="Pfam" id="PF03734">
    <property type="entry name" value="YkuD"/>
    <property type="match status" value="1"/>
</dbReference>
<dbReference type="InterPro" id="IPR036365">
    <property type="entry name" value="PGBD-like_sf"/>
</dbReference>
<keyword evidence="6 7" id="KW-0961">Cell wall biogenesis/degradation</keyword>
<dbReference type="GO" id="GO:0008360">
    <property type="term" value="P:regulation of cell shape"/>
    <property type="evidence" value="ECO:0007669"/>
    <property type="project" value="UniProtKB-UniRule"/>
</dbReference>
<dbReference type="PANTHER" id="PTHR41533:SF2">
    <property type="entry name" value="BLR7131 PROTEIN"/>
    <property type="match status" value="1"/>
</dbReference>
<feature type="active site" description="Proton donor/acceptor" evidence="7">
    <location>
        <position position="429"/>
    </location>
</feature>
<dbReference type="UniPathway" id="UPA00219"/>
<evidence type="ECO:0000259" key="9">
    <source>
        <dbReference type="PROSITE" id="PS52029"/>
    </source>
</evidence>
<proteinExistence type="inferred from homology"/>
<dbReference type="GO" id="GO:0016740">
    <property type="term" value="F:transferase activity"/>
    <property type="evidence" value="ECO:0007669"/>
    <property type="project" value="UniProtKB-KW"/>
</dbReference>
<dbReference type="InterPro" id="IPR038063">
    <property type="entry name" value="Transpep_catalytic_dom"/>
</dbReference>
<sequence length="537" mass="60202">MILGLSRAGLRGVALAVTVAVAQFAGPAPVAAGVTAFKQAVAEAASSDRDVADFYRENNYEPVWTGADEDDAARRQALFLALSGAQAHGLPLNRYDADALYAMLRDVGSPRDRGLAEVALTKTFLRFAQDLRSGALIPAEVVRDIKREVTYDDRTKTLERLSRENPRAFFRSLTPGTTEYARLMKEKARLEHLITQGGWGPTVQAKSLEPGDTGTAVFALRNRLIAMGYLRRSASASYDGLMQKAVQQFQEDHGLNTDGVAGATTMKQINVSAEERLKSVIVAMERERWFNKRRGYRHVLVNLTDFSARIVENDRIAFATRAVVGKNVSDRRSPEFSDVMEFMVINPTWNVPRSIATKEYLPMMKRNPNAAGHLRLYDSRGRVVNRANINFAAYTARNFPYAIKQPPSSRNALGLVKFMFPNKYNIYLHDTPQKSLFARDVRAFSHGCIRLQQPFEFAYELLSKQTDDPEGLFHSKLRTGAETKVDLEQPLPVHIMYRTAFIDAKGRAQYRDDVYGRDALIWQALEREGVSLPDIQG</sequence>
<feature type="active site" description="Nucleophile" evidence="7">
    <location>
        <position position="448"/>
    </location>
</feature>
<dbReference type="PROSITE" id="PS52029">
    <property type="entry name" value="LD_TPASE"/>
    <property type="match status" value="1"/>
</dbReference>
<evidence type="ECO:0000256" key="3">
    <source>
        <dbReference type="ARBA" id="ARBA00022679"/>
    </source>
</evidence>
<comment type="similarity">
    <text evidence="2">Belongs to the YkuD family.</text>
</comment>
<dbReference type="Pfam" id="PF20142">
    <property type="entry name" value="Scaffold"/>
    <property type="match status" value="1"/>
</dbReference>
<dbReference type="SUPFAM" id="SSF141523">
    <property type="entry name" value="L,D-transpeptidase catalytic domain-like"/>
    <property type="match status" value="1"/>
</dbReference>
<dbReference type="OrthoDB" id="9778545at2"/>
<dbReference type="KEGG" id="rom:EI983_07635"/>
<dbReference type="InterPro" id="IPR005490">
    <property type="entry name" value="LD_TPept_cat_dom"/>
</dbReference>
<keyword evidence="5 7" id="KW-0573">Peptidoglycan synthesis</keyword>
<gene>
    <name evidence="10" type="ORF">EI983_07635</name>
</gene>
<feature type="signal peptide" evidence="8">
    <location>
        <begin position="1"/>
        <end position="22"/>
    </location>
</feature>
<feature type="chain" id="PRO_5026222618" evidence="8">
    <location>
        <begin position="23"/>
        <end position="537"/>
    </location>
</feature>
<evidence type="ECO:0000256" key="7">
    <source>
        <dbReference type="PROSITE-ProRule" id="PRU01373"/>
    </source>
</evidence>
<dbReference type="Gene3D" id="2.40.440.10">
    <property type="entry name" value="L,D-transpeptidase catalytic domain-like"/>
    <property type="match status" value="1"/>
</dbReference>
<dbReference type="RefSeq" id="WP_157706788.1">
    <property type="nucleotide sequence ID" value="NZ_CP034348.1"/>
</dbReference>
<feature type="domain" description="L,D-TPase catalytic" evidence="9">
    <location>
        <begin position="297"/>
        <end position="473"/>
    </location>
</feature>
<evidence type="ECO:0000256" key="4">
    <source>
        <dbReference type="ARBA" id="ARBA00022960"/>
    </source>
</evidence>
<evidence type="ECO:0000256" key="2">
    <source>
        <dbReference type="ARBA" id="ARBA00005992"/>
    </source>
</evidence>
<dbReference type="Gene3D" id="1.10.101.10">
    <property type="entry name" value="PGBD-like superfamily/PGBD"/>
    <property type="match status" value="1"/>
</dbReference>
<keyword evidence="11" id="KW-1185">Reference proteome</keyword>
<dbReference type="SUPFAM" id="SSF47090">
    <property type="entry name" value="PGBD-like"/>
    <property type="match status" value="1"/>
</dbReference>
<evidence type="ECO:0000256" key="1">
    <source>
        <dbReference type="ARBA" id="ARBA00004752"/>
    </source>
</evidence>
<dbReference type="PANTHER" id="PTHR41533">
    <property type="entry name" value="L,D-TRANSPEPTIDASE HI_1667-RELATED"/>
    <property type="match status" value="1"/>
</dbReference>
<evidence type="ECO:0000256" key="8">
    <source>
        <dbReference type="SAM" id="SignalP"/>
    </source>
</evidence>
<organism evidence="10 11">
    <name type="scientific">Roseovarius faecimaris</name>
    <dbReference type="NCBI Taxonomy" id="2494550"/>
    <lineage>
        <taxon>Bacteria</taxon>
        <taxon>Pseudomonadati</taxon>
        <taxon>Pseudomonadota</taxon>
        <taxon>Alphaproteobacteria</taxon>
        <taxon>Rhodobacterales</taxon>
        <taxon>Roseobacteraceae</taxon>
        <taxon>Roseovarius</taxon>
    </lineage>
</organism>